<evidence type="ECO:0000313" key="2">
    <source>
        <dbReference type="Proteomes" id="UP000504618"/>
    </source>
</evidence>
<gene>
    <name evidence="3" type="primary">LOC112467698</name>
</gene>
<proteinExistence type="predicted"/>
<feature type="compositionally biased region" description="Basic and acidic residues" evidence="1">
    <location>
        <begin position="96"/>
        <end position="113"/>
    </location>
</feature>
<evidence type="ECO:0000256" key="1">
    <source>
        <dbReference type="SAM" id="MobiDB-lite"/>
    </source>
</evidence>
<dbReference type="Proteomes" id="UP000504618">
    <property type="component" value="Unplaced"/>
</dbReference>
<protein>
    <submittedName>
        <fullName evidence="3">Uncharacterized protein LOC112467698 isoform X1</fullName>
    </submittedName>
</protein>
<accession>A0A6J1RD60</accession>
<name>A0A6J1RD60_9HYME</name>
<reference evidence="3" key="1">
    <citation type="submission" date="2025-08" db="UniProtKB">
        <authorList>
            <consortium name="RefSeq"/>
        </authorList>
    </citation>
    <scope>IDENTIFICATION</scope>
    <source>
        <tissue evidence="3">Whole body</tissue>
    </source>
</reference>
<feature type="region of interest" description="Disordered" evidence="1">
    <location>
        <begin position="96"/>
        <end position="117"/>
    </location>
</feature>
<keyword evidence="2" id="KW-1185">Reference proteome</keyword>
<dbReference type="AlphaFoldDB" id="A0A6J1RD60"/>
<dbReference type="RefSeq" id="XP_024892188.1">
    <property type="nucleotide sequence ID" value="XM_025036420.1"/>
</dbReference>
<dbReference type="OrthoDB" id="10360645at2759"/>
<evidence type="ECO:0000313" key="3">
    <source>
        <dbReference type="RefSeq" id="XP_024892188.1"/>
    </source>
</evidence>
<organism evidence="2 3">
    <name type="scientific">Temnothorax curvispinosus</name>
    <dbReference type="NCBI Taxonomy" id="300111"/>
    <lineage>
        <taxon>Eukaryota</taxon>
        <taxon>Metazoa</taxon>
        <taxon>Ecdysozoa</taxon>
        <taxon>Arthropoda</taxon>
        <taxon>Hexapoda</taxon>
        <taxon>Insecta</taxon>
        <taxon>Pterygota</taxon>
        <taxon>Neoptera</taxon>
        <taxon>Endopterygota</taxon>
        <taxon>Hymenoptera</taxon>
        <taxon>Apocrita</taxon>
        <taxon>Aculeata</taxon>
        <taxon>Formicoidea</taxon>
        <taxon>Formicidae</taxon>
        <taxon>Myrmicinae</taxon>
        <taxon>Temnothorax</taxon>
    </lineage>
</organism>
<dbReference type="GeneID" id="112467698"/>
<sequence>MDSQIKFASVRYFDDESKKIHIVPIERIKNFVVLNKYEDPYFVKRLNTVTMEESLIAAQIMEVGTNEEDLKHNKRRYVFKKLGYSDAVQIILDKENPEPNKTQKETKFNNERTSEEDDENIINEKLKTTNRDAKIFKRNQNKFSKIPSAVDKTSKMDDVDIIKNKLEILNRDSIAFEKTCEKLFEIPIAVEQEI</sequence>